<evidence type="ECO:0000313" key="6">
    <source>
        <dbReference type="EMBL" id="OOR87800.1"/>
    </source>
</evidence>
<evidence type="ECO:0000313" key="8">
    <source>
        <dbReference type="Proteomes" id="UP000190435"/>
    </source>
</evidence>
<dbReference type="AlphaFoldDB" id="A0A1S9ZWJ3"/>
<dbReference type="InterPro" id="IPR011711">
    <property type="entry name" value="GntR_C"/>
</dbReference>
<dbReference type="PANTHER" id="PTHR43537">
    <property type="entry name" value="TRANSCRIPTIONAL REGULATOR, GNTR FAMILY"/>
    <property type="match status" value="1"/>
</dbReference>
<dbReference type="Pfam" id="PF00392">
    <property type="entry name" value="GntR"/>
    <property type="match status" value="1"/>
</dbReference>
<evidence type="ECO:0000259" key="5">
    <source>
        <dbReference type="PROSITE" id="PS50949"/>
    </source>
</evidence>
<feature type="domain" description="HTH gntR-type" evidence="5">
    <location>
        <begin position="20"/>
        <end position="87"/>
    </location>
</feature>
<reference evidence="6 8" key="1">
    <citation type="submission" date="2017-02" db="EMBL/GenBank/DDBJ databases">
        <title>Draft genome sequence of Moraxella caviae CCUG 355 type strain.</title>
        <authorList>
            <person name="Engstrom-Jakobsson H."/>
            <person name="Salva-Serra F."/>
            <person name="Thorell K."/>
            <person name="Gonzales-Siles L."/>
            <person name="Karlsson R."/>
            <person name="Boulund F."/>
            <person name="Engstrand L."/>
            <person name="Moore E."/>
        </authorList>
    </citation>
    <scope>NUCLEOTIDE SEQUENCE [LARGE SCALE GENOMIC DNA]</scope>
    <source>
        <strain evidence="6 8">CCUG 355</strain>
    </source>
</reference>
<dbReference type="OrthoDB" id="9799812at2"/>
<evidence type="ECO:0000256" key="2">
    <source>
        <dbReference type="ARBA" id="ARBA00023125"/>
    </source>
</evidence>
<evidence type="ECO:0000256" key="3">
    <source>
        <dbReference type="ARBA" id="ARBA00023163"/>
    </source>
</evidence>
<keyword evidence="1" id="KW-0805">Transcription regulation</keyword>
<dbReference type="InterPro" id="IPR008920">
    <property type="entry name" value="TF_FadR/GntR_C"/>
</dbReference>
<gene>
    <name evidence="7" type="primary">ydfH_2</name>
    <name evidence="6" type="ORF">B0181_09595</name>
    <name evidence="7" type="ORF">NCTC10293_00897</name>
</gene>
<dbReference type="SMART" id="SM00895">
    <property type="entry name" value="FCD"/>
    <property type="match status" value="1"/>
</dbReference>
<dbReference type="SMART" id="SM00345">
    <property type="entry name" value="HTH_GNTR"/>
    <property type="match status" value="1"/>
</dbReference>
<keyword evidence="3" id="KW-0804">Transcription</keyword>
<dbReference type="SUPFAM" id="SSF46785">
    <property type="entry name" value="Winged helix' DNA-binding domain"/>
    <property type="match status" value="1"/>
</dbReference>
<dbReference type="Proteomes" id="UP000190435">
    <property type="component" value="Unassembled WGS sequence"/>
</dbReference>
<dbReference type="PANTHER" id="PTHR43537:SF24">
    <property type="entry name" value="GLUCONATE OPERON TRANSCRIPTIONAL REPRESSOR"/>
    <property type="match status" value="1"/>
</dbReference>
<dbReference type="InterPro" id="IPR036388">
    <property type="entry name" value="WH-like_DNA-bd_sf"/>
</dbReference>
<evidence type="ECO:0000313" key="7">
    <source>
        <dbReference type="EMBL" id="STZ10556.1"/>
    </source>
</evidence>
<dbReference type="PRINTS" id="PR00035">
    <property type="entry name" value="HTHGNTR"/>
</dbReference>
<sequence>MPQLSPPTKPAAKTTNDKKRHSGTYVYERLREQILRLILKPNTQLDEISLAERFGVSRSPVRDALARLVADGLASTLPNRSTVVSSFHIEEFPQYIAALDLLQRATTRLAAMQRTDEELAEMMAVNDCYIAAAKRRDFHEMFEENKRFHILVAQAGKNDYLAAHYTKLLDEGQRLLYVQFDYLVQNFDEQVLEKDHDGLLVAISQQDADLAERMAHEHTLLFQRRFLDYMGQNSLYGMAVEMPNL</sequence>
<keyword evidence="2" id="KW-0238">DNA-binding</keyword>
<dbReference type="GO" id="GO:0003700">
    <property type="term" value="F:DNA-binding transcription factor activity"/>
    <property type="evidence" value="ECO:0007669"/>
    <property type="project" value="InterPro"/>
</dbReference>
<name>A0A1S9ZWJ3_9GAMM</name>
<dbReference type="RefSeq" id="WP_078277278.1">
    <property type="nucleotide sequence ID" value="NZ_CAACXO010000058.1"/>
</dbReference>
<dbReference type="InterPro" id="IPR000524">
    <property type="entry name" value="Tscrpt_reg_HTH_GntR"/>
</dbReference>
<evidence type="ECO:0000313" key="9">
    <source>
        <dbReference type="Proteomes" id="UP000255279"/>
    </source>
</evidence>
<evidence type="ECO:0000256" key="1">
    <source>
        <dbReference type="ARBA" id="ARBA00023015"/>
    </source>
</evidence>
<proteinExistence type="predicted"/>
<dbReference type="SUPFAM" id="SSF48008">
    <property type="entry name" value="GntR ligand-binding domain-like"/>
    <property type="match status" value="1"/>
</dbReference>
<accession>A0A1S9ZWJ3</accession>
<dbReference type="Gene3D" id="1.20.120.530">
    <property type="entry name" value="GntR ligand-binding domain-like"/>
    <property type="match status" value="1"/>
</dbReference>
<protein>
    <submittedName>
        <fullName evidence="6">GntR family transcriptional regulator</fullName>
    </submittedName>
</protein>
<dbReference type="InterPro" id="IPR036390">
    <property type="entry name" value="WH_DNA-bd_sf"/>
</dbReference>
<dbReference type="GO" id="GO:0003677">
    <property type="term" value="F:DNA binding"/>
    <property type="evidence" value="ECO:0007669"/>
    <property type="project" value="UniProtKB-KW"/>
</dbReference>
<evidence type="ECO:0000256" key="4">
    <source>
        <dbReference type="SAM" id="MobiDB-lite"/>
    </source>
</evidence>
<dbReference type="STRING" id="34060.B0181_09595"/>
<dbReference type="PROSITE" id="PS50949">
    <property type="entry name" value="HTH_GNTR"/>
    <property type="match status" value="1"/>
</dbReference>
<dbReference type="EMBL" id="UGQE01000001">
    <property type="protein sequence ID" value="STZ10556.1"/>
    <property type="molecule type" value="Genomic_DNA"/>
</dbReference>
<organism evidence="6 8">
    <name type="scientific">Moraxella caviae</name>
    <dbReference type="NCBI Taxonomy" id="34060"/>
    <lineage>
        <taxon>Bacteria</taxon>
        <taxon>Pseudomonadati</taxon>
        <taxon>Pseudomonadota</taxon>
        <taxon>Gammaproteobacteria</taxon>
        <taxon>Moraxellales</taxon>
        <taxon>Moraxellaceae</taxon>
        <taxon>Moraxella</taxon>
    </lineage>
</organism>
<keyword evidence="8" id="KW-1185">Reference proteome</keyword>
<dbReference type="Gene3D" id="1.10.10.10">
    <property type="entry name" value="Winged helix-like DNA-binding domain superfamily/Winged helix DNA-binding domain"/>
    <property type="match status" value="1"/>
</dbReference>
<dbReference type="EMBL" id="MUXU01000062">
    <property type="protein sequence ID" value="OOR87800.1"/>
    <property type="molecule type" value="Genomic_DNA"/>
</dbReference>
<dbReference type="CDD" id="cd07377">
    <property type="entry name" value="WHTH_GntR"/>
    <property type="match status" value="1"/>
</dbReference>
<dbReference type="Proteomes" id="UP000255279">
    <property type="component" value="Unassembled WGS sequence"/>
</dbReference>
<dbReference type="Pfam" id="PF07729">
    <property type="entry name" value="FCD"/>
    <property type="match status" value="1"/>
</dbReference>
<reference evidence="7 9" key="2">
    <citation type="submission" date="2018-06" db="EMBL/GenBank/DDBJ databases">
        <authorList>
            <consortium name="Pathogen Informatics"/>
            <person name="Doyle S."/>
        </authorList>
    </citation>
    <scope>NUCLEOTIDE SEQUENCE [LARGE SCALE GENOMIC DNA]</scope>
    <source>
        <strain evidence="7 9">NCTC10293</strain>
    </source>
</reference>
<feature type="region of interest" description="Disordered" evidence="4">
    <location>
        <begin position="1"/>
        <end position="23"/>
    </location>
</feature>